<name>A0A9W4SPD7_9GLOM</name>
<dbReference type="AlphaFoldDB" id="A0A9W4SPD7"/>
<dbReference type="Proteomes" id="UP001153678">
    <property type="component" value="Unassembled WGS sequence"/>
</dbReference>
<dbReference type="SMART" id="SM00129">
    <property type="entry name" value="KISc"/>
    <property type="match status" value="1"/>
</dbReference>
<dbReference type="CDD" id="cd23649">
    <property type="entry name" value="Khc_CBD_cc"/>
    <property type="match status" value="1"/>
</dbReference>
<dbReference type="Pfam" id="PF00225">
    <property type="entry name" value="Kinesin"/>
    <property type="match status" value="1"/>
</dbReference>
<feature type="coiled-coil region" evidence="11">
    <location>
        <begin position="712"/>
        <end position="865"/>
    </location>
</feature>
<evidence type="ECO:0000313" key="14">
    <source>
        <dbReference type="EMBL" id="CAI2174360.1"/>
    </source>
</evidence>
<dbReference type="InterPro" id="IPR036961">
    <property type="entry name" value="Kinesin_motor_dom_sf"/>
</dbReference>
<sequence>MGDNRTNIRVVCRFRPQNSREIKEGGVPIINYDDNGDSCRMEGKEFQGNFTFDRIFPPETHQKFFFDESIKPIVDDVIGGYNGTVFAYGQTGSGKTHTMMGDMDNDEFKGLIPRIVEQIFQSIISSPSTMEYTVKVSYMEIYMEKIRDLLNPQNDNLPIHEEKNRGVYVKGLLEVYVSSVQEVYEVMKRGGNARIVAYTNMNAESSRSHSIFVITVNQKNLSDGSVKSGKLSLVDLAGSEKVGKTGASGQTLEEAKKINKSLSALGMVINALTDGKSTHIPYRDSKLTRILQESLGGNSRTTLIINCSPSSFNEAETLGTLRFGMRAKSIKNKAKVNAELSPTELKALLKKAKSEAVSFQQYIAALEGEVGVWRSGGSVPKEKWASMDKAGSAPAQPPTPTTPANPAIEAAKKEMDSRPGTPVPILEKDEREEFLKRENELTDQIAEKETALAAQEKMLSDMKEELGFYKEQEETITKENKLMASELNDLKVQLEKVTYENKEGAITMDSLREANVELTTELDALKKSLTDLRLAQKEGDKEQKKQEKMAAMLAELDPSGVISKKEQQIRDTLHKLETIGGENNTTLSIEELSTLRRELADSKNLVAQHEQTINELHYENEHLTRKRDELEIRLTTLELEYEELLDKTIAEEEANNNIDITETIAELRVSSVFTALADLKRANEELQVKVFPNDKTNAINDKESKSEGQKSVAEKEKDMERIRKTMAQQLADFDVMKKALMRDLQNRCEKVVELEISLDETREQYNNVLRNSNNKAQQKKMAFLERNLEQLTNVQKQLVEQNSSLKKEVAIAERKLLARNERIQALEALLQDAQEKLTLQNQKFEAQLQAVRERLEQARSQKSNNSLSGLSFGRIAKPLRGGMPVHESNGMDGKSRHK</sequence>
<organism evidence="14 15">
    <name type="scientific">Funneliformis geosporum</name>
    <dbReference type="NCBI Taxonomy" id="1117311"/>
    <lineage>
        <taxon>Eukaryota</taxon>
        <taxon>Fungi</taxon>
        <taxon>Fungi incertae sedis</taxon>
        <taxon>Mucoromycota</taxon>
        <taxon>Glomeromycotina</taxon>
        <taxon>Glomeromycetes</taxon>
        <taxon>Glomerales</taxon>
        <taxon>Glomeraceae</taxon>
        <taxon>Funneliformis</taxon>
    </lineage>
</organism>
<reference evidence="14" key="1">
    <citation type="submission" date="2022-08" db="EMBL/GenBank/DDBJ databases">
        <authorList>
            <person name="Kallberg Y."/>
            <person name="Tangrot J."/>
            <person name="Rosling A."/>
        </authorList>
    </citation>
    <scope>NUCLEOTIDE SEQUENCE</scope>
    <source>
        <strain evidence="14">Wild A</strain>
    </source>
</reference>
<dbReference type="PRINTS" id="PR00380">
    <property type="entry name" value="KINESINHEAVY"/>
</dbReference>
<gene>
    <name evidence="14" type="ORF">FWILDA_LOCUS6553</name>
</gene>
<keyword evidence="7 9" id="KW-0505">Motor protein</keyword>
<accession>A0A9W4SPD7</accession>
<comment type="caution">
    <text evidence="14">The sequence shown here is derived from an EMBL/GenBank/DDBJ whole genome shotgun (WGS) entry which is preliminary data.</text>
</comment>
<feature type="coiled-coil region" evidence="11">
    <location>
        <begin position="508"/>
        <end position="535"/>
    </location>
</feature>
<dbReference type="CDD" id="cd01369">
    <property type="entry name" value="KISc_KHC_KIF5"/>
    <property type="match status" value="1"/>
</dbReference>
<dbReference type="PROSITE" id="PS50067">
    <property type="entry name" value="KINESIN_MOTOR_2"/>
    <property type="match status" value="1"/>
</dbReference>
<dbReference type="OrthoDB" id="3176171at2759"/>
<dbReference type="InterPro" id="IPR027640">
    <property type="entry name" value="Kinesin-like_fam"/>
</dbReference>
<dbReference type="InterPro" id="IPR001752">
    <property type="entry name" value="Kinesin_motor_dom"/>
</dbReference>
<keyword evidence="4 9" id="KW-0547">Nucleotide-binding</keyword>
<feature type="region of interest" description="Disordered" evidence="12">
    <location>
        <begin position="382"/>
        <end position="406"/>
    </location>
</feature>
<evidence type="ECO:0000256" key="8">
    <source>
        <dbReference type="ARBA" id="ARBA00023212"/>
    </source>
</evidence>
<feature type="region of interest" description="Disordered" evidence="12">
    <location>
        <begin position="878"/>
        <end position="898"/>
    </location>
</feature>
<dbReference type="SUPFAM" id="SSF52540">
    <property type="entry name" value="P-loop containing nucleoside triphosphate hydrolases"/>
    <property type="match status" value="1"/>
</dbReference>
<keyword evidence="6 11" id="KW-0175">Coiled coil</keyword>
<evidence type="ECO:0000256" key="11">
    <source>
        <dbReference type="SAM" id="Coils"/>
    </source>
</evidence>
<dbReference type="PANTHER" id="PTHR47968:SF75">
    <property type="entry name" value="CENTROMERE-ASSOCIATED PROTEIN E"/>
    <property type="match status" value="1"/>
</dbReference>
<dbReference type="PROSITE" id="PS00411">
    <property type="entry name" value="KINESIN_MOTOR_1"/>
    <property type="match status" value="1"/>
</dbReference>
<dbReference type="InterPro" id="IPR027417">
    <property type="entry name" value="P-loop_NTPase"/>
</dbReference>
<evidence type="ECO:0000259" key="13">
    <source>
        <dbReference type="PROSITE" id="PS50067"/>
    </source>
</evidence>
<keyword evidence="5 9" id="KW-0067">ATP-binding</keyword>
<dbReference type="GO" id="GO:0005874">
    <property type="term" value="C:microtubule"/>
    <property type="evidence" value="ECO:0007669"/>
    <property type="project" value="UniProtKB-KW"/>
</dbReference>
<evidence type="ECO:0000256" key="7">
    <source>
        <dbReference type="ARBA" id="ARBA00023175"/>
    </source>
</evidence>
<feature type="coiled-coil region" evidence="11">
    <location>
        <begin position="592"/>
        <end position="647"/>
    </location>
</feature>
<proteinExistence type="inferred from homology"/>
<evidence type="ECO:0000256" key="3">
    <source>
        <dbReference type="ARBA" id="ARBA00022701"/>
    </source>
</evidence>
<dbReference type="GO" id="GO:0007018">
    <property type="term" value="P:microtubule-based movement"/>
    <property type="evidence" value="ECO:0007669"/>
    <property type="project" value="InterPro"/>
</dbReference>
<evidence type="ECO:0000256" key="2">
    <source>
        <dbReference type="ARBA" id="ARBA00022490"/>
    </source>
</evidence>
<dbReference type="GO" id="GO:0003777">
    <property type="term" value="F:microtubule motor activity"/>
    <property type="evidence" value="ECO:0007669"/>
    <property type="project" value="InterPro"/>
</dbReference>
<evidence type="ECO:0000256" key="4">
    <source>
        <dbReference type="ARBA" id="ARBA00022741"/>
    </source>
</evidence>
<evidence type="ECO:0000256" key="12">
    <source>
        <dbReference type="SAM" id="MobiDB-lite"/>
    </source>
</evidence>
<keyword evidence="3 10" id="KW-0493">Microtubule</keyword>
<evidence type="ECO:0000256" key="9">
    <source>
        <dbReference type="PROSITE-ProRule" id="PRU00283"/>
    </source>
</evidence>
<evidence type="ECO:0000256" key="5">
    <source>
        <dbReference type="ARBA" id="ARBA00022840"/>
    </source>
</evidence>
<dbReference type="InterPro" id="IPR059182">
    <property type="entry name" value="Khc_C"/>
</dbReference>
<evidence type="ECO:0000313" key="15">
    <source>
        <dbReference type="Proteomes" id="UP001153678"/>
    </source>
</evidence>
<dbReference type="FunFam" id="3.40.850.10:FF:000031">
    <property type="entry name" value="Kinesin-like protein"/>
    <property type="match status" value="1"/>
</dbReference>
<evidence type="ECO:0000256" key="6">
    <source>
        <dbReference type="ARBA" id="ARBA00023054"/>
    </source>
</evidence>
<keyword evidence="8" id="KW-0206">Cytoskeleton</keyword>
<dbReference type="Gene3D" id="3.40.850.10">
    <property type="entry name" value="Kinesin motor domain"/>
    <property type="match status" value="1"/>
</dbReference>
<protein>
    <recommendedName>
        <fullName evidence="10">Kinesin-like protein</fullName>
    </recommendedName>
</protein>
<dbReference type="GO" id="GO:0005524">
    <property type="term" value="F:ATP binding"/>
    <property type="evidence" value="ECO:0007669"/>
    <property type="project" value="UniProtKB-UniRule"/>
</dbReference>
<dbReference type="InterPro" id="IPR019821">
    <property type="entry name" value="Kinesin_motor_CS"/>
</dbReference>
<comment type="subcellular location">
    <subcellularLocation>
        <location evidence="1">Cytoplasm</location>
        <location evidence="1">Cytoskeleton</location>
    </subcellularLocation>
</comment>
<dbReference type="GO" id="GO:0008017">
    <property type="term" value="F:microtubule binding"/>
    <property type="evidence" value="ECO:0007669"/>
    <property type="project" value="InterPro"/>
</dbReference>
<dbReference type="EMBL" id="CAMKVN010001200">
    <property type="protein sequence ID" value="CAI2174360.1"/>
    <property type="molecule type" value="Genomic_DNA"/>
</dbReference>
<evidence type="ECO:0000256" key="1">
    <source>
        <dbReference type="ARBA" id="ARBA00004245"/>
    </source>
</evidence>
<comment type="similarity">
    <text evidence="9 10">Belongs to the TRAFAC class myosin-kinesin ATPase superfamily. Kinesin family.</text>
</comment>
<dbReference type="PANTHER" id="PTHR47968">
    <property type="entry name" value="CENTROMERE PROTEIN E"/>
    <property type="match status" value="1"/>
</dbReference>
<keyword evidence="2" id="KW-0963">Cytoplasm</keyword>
<keyword evidence="15" id="KW-1185">Reference proteome</keyword>
<feature type="coiled-coil region" evidence="11">
    <location>
        <begin position="431"/>
        <end position="472"/>
    </location>
</feature>
<feature type="binding site" evidence="9">
    <location>
        <begin position="89"/>
        <end position="96"/>
    </location>
    <ligand>
        <name>ATP</name>
        <dbReference type="ChEBI" id="CHEBI:30616"/>
    </ligand>
</feature>
<feature type="domain" description="Kinesin motor" evidence="13">
    <location>
        <begin position="7"/>
        <end position="330"/>
    </location>
</feature>
<evidence type="ECO:0000256" key="10">
    <source>
        <dbReference type="RuleBase" id="RU000394"/>
    </source>
</evidence>